<dbReference type="Proteomes" id="UP000230750">
    <property type="component" value="Unassembled WGS sequence"/>
</dbReference>
<gene>
    <name evidence="1" type="ORF">BSL78_07486</name>
</gene>
<organism evidence="1 2">
    <name type="scientific">Stichopus japonicus</name>
    <name type="common">Sea cucumber</name>
    <dbReference type="NCBI Taxonomy" id="307972"/>
    <lineage>
        <taxon>Eukaryota</taxon>
        <taxon>Metazoa</taxon>
        <taxon>Echinodermata</taxon>
        <taxon>Eleutherozoa</taxon>
        <taxon>Echinozoa</taxon>
        <taxon>Holothuroidea</taxon>
        <taxon>Aspidochirotacea</taxon>
        <taxon>Aspidochirotida</taxon>
        <taxon>Stichopodidae</taxon>
        <taxon>Apostichopus</taxon>
    </lineage>
</organism>
<keyword evidence="2" id="KW-1185">Reference proteome</keyword>
<sequence>RDVDGDDIRCFWATTCGSICGPVPGFTLDSDNCELVLLDTSTVLSGLYGIALEIRDFANEASTTPLSQTPVQFILDVKSTPETCSQIPMFIAPTPECGSCVSAAGTIYIGQLVARSSGPTVSITSIETVSPAGLFTSDIMPYPGGQPTDYLIEVEWEPTEVQSFLCFLARDSVGNCSPLCCVTLSSIGEFGYCGAYIVQSLNVKVKYVSSK</sequence>
<feature type="non-terminal residue" evidence="1">
    <location>
        <position position="1"/>
    </location>
</feature>
<accession>A0A2G8L5V5</accession>
<dbReference type="EMBL" id="MRZV01000208">
    <property type="protein sequence ID" value="PIK55634.1"/>
    <property type="molecule type" value="Genomic_DNA"/>
</dbReference>
<evidence type="ECO:0000313" key="2">
    <source>
        <dbReference type="Proteomes" id="UP000230750"/>
    </source>
</evidence>
<proteinExistence type="predicted"/>
<protein>
    <submittedName>
        <fullName evidence="1">Uncharacterized protein</fullName>
    </submittedName>
</protein>
<evidence type="ECO:0000313" key="1">
    <source>
        <dbReference type="EMBL" id="PIK55634.1"/>
    </source>
</evidence>
<dbReference type="OrthoDB" id="10063988at2759"/>
<comment type="caution">
    <text evidence="1">The sequence shown here is derived from an EMBL/GenBank/DDBJ whole genome shotgun (WGS) entry which is preliminary data.</text>
</comment>
<name>A0A2G8L5V5_STIJA</name>
<dbReference type="AlphaFoldDB" id="A0A2G8L5V5"/>
<reference evidence="1 2" key="1">
    <citation type="journal article" date="2017" name="PLoS Biol.">
        <title>The sea cucumber genome provides insights into morphological evolution and visceral regeneration.</title>
        <authorList>
            <person name="Zhang X."/>
            <person name="Sun L."/>
            <person name="Yuan J."/>
            <person name="Sun Y."/>
            <person name="Gao Y."/>
            <person name="Zhang L."/>
            <person name="Li S."/>
            <person name="Dai H."/>
            <person name="Hamel J.F."/>
            <person name="Liu C."/>
            <person name="Yu Y."/>
            <person name="Liu S."/>
            <person name="Lin W."/>
            <person name="Guo K."/>
            <person name="Jin S."/>
            <person name="Xu P."/>
            <person name="Storey K.B."/>
            <person name="Huan P."/>
            <person name="Zhang T."/>
            <person name="Zhou Y."/>
            <person name="Zhang J."/>
            <person name="Lin C."/>
            <person name="Li X."/>
            <person name="Xing L."/>
            <person name="Huo D."/>
            <person name="Sun M."/>
            <person name="Wang L."/>
            <person name="Mercier A."/>
            <person name="Li F."/>
            <person name="Yang H."/>
            <person name="Xiang J."/>
        </authorList>
    </citation>
    <scope>NUCLEOTIDE SEQUENCE [LARGE SCALE GENOMIC DNA]</scope>
    <source>
        <strain evidence="1">Shaxun</strain>
        <tissue evidence="1">Muscle</tissue>
    </source>
</reference>
<dbReference type="STRING" id="307972.A0A2G8L5V5"/>